<proteinExistence type="predicted"/>
<evidence type="ECO:0000313" key="2">
    <source>
        <dbReference type="Proteomes" id="UP000247612"/>
    </source>
</evidence>
<sequence>MNYKDEREYLENELRSYRKIIDMCYRYEQEIEEAQIAKYGISSASYKDVIYENAGDPYKVNINALNESIKLNTVRLQAWQQRKEWIEERLSVLDEKEYKVIKYKYIVSVKATNAWIASVLPCHENTIKHIIDRSLEKMLKFVGNHK</sequence>
<protein>
    <submittedName>
        <fullName evidence="1">Uncharacterized protein</fullName>
    </submittedName>
</protein>
<dbReference type="Proteomes" id="UP000247612">
    <property type="component" value="Unassembled WGS sequence"/>
</dbReference>
<accession>A0A318KP35</accession>
<dbReference type="RefSeq" id="WP_022937122.1">
    <property type="nucleotide sequence ID" value="NZ_CABKRQ010000002.1"/>
</dbReference>
<dbReference type="STRING" id="1034346.GCA_000313565_00810"/>
<keyword evidence="2" id="KW-1185">Reference proteome</keyword>
<dbReference type="SUPFAM" id="SSF88659">
    <property type="entry name" value="Sigma3 and sigma4 domains of RNA polymerase sigma factors"/>
    <property type="match status" value="1"/>
</dbReference>
<dbReference type="EMBL" id="QJKH01000005">
    <property type="protein sequence ID" value="PXX79744.1"/>
    <property type="molecule type" value="Genomic_DNA"/>
</dbReference>
<organism evidence="1 2">
    <name type="scientific">Dielma fastidiosa</name>
    <dbReference type="NCBI Taxonomy" id="1034346"/>
    <lineage>
        <taxon>Bacteria</taxon>
        <taxon>Bacillati</taxon>
        <taxon>Bacillota</taxon>
        <taxon>Erysipelotrichia</taxon>
        <taxon>Erysipelotrichales</taxon>
        <taxon>Erysipelotrichaceae</taxon>
        <taxon>Dielma</taxon>
    </lineage>
</organism>
<dbReference type="OrthoDB" id="1649606at2"/>
<gene>
    <name evidence="1" type="ORF">DES51_105218</name>
</gene>
<dbReference type="AlphaFoldDB" id="A0A318KP35"/>
<reference evidence="1 2" key="1">
    <citation type="submission" date="2018-05" db="EMBL/GenBank/DDBJ databases">
        <title>Genomic Encyclopedia of Type Strains, Phase IV (KMG-IV): sequencing the most valuable type-strain genomes for metagenomic binning, comparative biology and taxonomic classification.</title>
        <authorList>
            <person name="Goeker M."/>
        </authorList>
    </citation>
    <scope>NUCLEOTIDE SEQUENCE [LARGE SCALE GENOMIC DNA]</scope>
    <source>
        <strain evidence="1 2">JC118</strain>
    </source>
</reference>
<name>A0A318KP35_9FIRM</name>
<evidence type="ECO:0000313" key="1">
    <source>
        <dbReference type="EMBL" id="PXX79744.1"/>
    </source>
</evidence>
<dbReference type="InterPro" id="IPR013324">
    <property type="entry name" value="RNA_pol_sigma_r3/r4-like"/>
</dbReference>
<comment type="caution">
    <text evidence="1">The sequence shown here is derived from an EMBL/GenBank/DDBJ whole genome shotgun (WGS) entry which is preliminary data.</text>
</comment>